<evidence type="ECO:0000313" key="2">
    <source>
        <dbReference type="Proteomes" id="UP000177865"/>
    </source>
</evidence>
<dbReference type="EMBL" id="MHSZ01000031">
    <property type="protein sequence ID" value="OHA52511.1"/>
    <property type="molecule type" value="Genomic_DNA"/>
</dbReference>
<gene>
    <name evidence="1" type="ORF">A2991_04275</name>
</gene>
<accession>A0A1G2PY04</accession>
<organism evidence="1 2">
    <name type="scientific">Candidatus Terrybacteria bacterium RIFCSPLOWO2_01_FULL_58_14</name>
    <dbReference type="NCBI Taxonomy" id="1802369"/>
    <lineage>
        <taxon>Bacteria</taxon>
        <taxon>Candidatus Terryibacteriota</taxon>
    </lineage>
</organism>
<reference evidence="1 2" key="1">
    <citation type="journal article" date="2016" name="Nat. Commun.">
        <title>Thousands of microbial genomes shed light on interconnected biogeochemical processes in an aquifer system.</title>
        <authorList>
            <person name="Anantharaman K."/>
            <person name="Brown C.T."/>
            <person name="Hug L.A."/>
            <person name="Sharon I."/>
            <person name="Castelle C.J."/>
            <person name="Probst A.J."/>
            <person name="Thomas B.C."/>
            <person name="Singh A."/>
            <person name="Wilkins M.J."/>
            <person name="Karaoz U."/>
            <person name="Brodie E.L."/>
            <person name="Williams K.H."/>
            <person name="Hubbard S.S."/>
            <person name="Banfield J.F."/>
        </authorList>
    </citation>
    <scope>NUCLEOTIDE SEQUENCE [LARGE SCALE GENOMIC DNA]</scope>
</reference>
<dbReference type="AlphaFoldDB" id="A0A1G2PY04"/>
<protein>
    <submittedName>
        <fullName evidence="1">Uncharacterized protein</fullName>
    </submittedName>
</protein>
<proteinExistence type="predicted"/>
<evidence type="ECO:0000313" key="1">
    <source>
        <dbReference type="EMBL" id="OHA52511.1"/>
    </source>
</evidence>
<dbReference type="Proteomes" id="UP000177865">
    <property type="component" value="Unassembled WGS sequence"/>
</dbReference>
<comment type="caution">
    <text evidence="1">The sequence shown here is derived from an EMBL/GenBank/DDBJ whole genome shotgun (WGS) entry which is preliminary data.</text>
</comment>
<sequence>MGKETSVGVRGEATKQDAKRFLKETVRGWCADWQAFFDYQNVHYSDGSWKQAVVEDFWRLLLDCEVLVREPDGHYVVLTANGQFKRPHIFMASLYFSSLREARGYAKAFCDRGAKVIRLQVESRT</sequence>
<name>A0A1G2PY04_9BACT</name>